<reference evidence="1" key="1">
    <citation type="submission" date="2014-11" db="EMBL/GenBank/DDBJ databases">
        <authorList>
            <person name="Amaro Gonzalez C."/>
        </authorList>
    </citation>
    <scope>NUCLEOTIDE SEQUENCE</scope>
</reference>
<organism evidence="1">
    <name type="scientific">Anguilla anguilla</name>
    <name type="common">European freshwater eel</name>
    <name type="synonym">Muraena anguilla</name>
    <dbReference type="NCBI Taxonomy" id="7936"/>
    <lineage>
        <taxon>Eukaryota</taxon>
        <taxon>Metazoa</taxon>
        <taxon>Chordata</taxon>
        <taxon>Craniata</taxon>
        <taxon>Vertebrata</taxon>
        <taxon>Euteleostomi</taxon>
        <taxon>Actinopterygii</taxon>
        <taxon>Neopterygii</taxon>
        <taxon>Teleostei</taxon>
        <taxon>Anguilliformes</taxon>
        <taxon>Anguillidae</taxon>
        <taxon>Anguilla</taxon>
    </lineage>
</organism>
<proteinExistence type="predicted"/>
<reference evidence="1" key="2">
    <citation type="journal article" date="2015" name="Fish Shellfish Immunol.">
        <title>Early steps in the European eel (Anguilla anguilla)-Vibrio vulnificus interaction in the gills: Role of the RtxA13 toxin.</title>
        <authorList>
            <person name="Callol A."/>
            <person name="Pajuelo D."/>
            <person name="Ebbesson L."/>
            <person name="Teles M."/>
            <person name="MacKenzie S."/>
            <person name="Amaro C."/>
        </authorList>
    </citation>
    <scope>NUCLEOTIDE SEQUENCE</scope>
</reference>
<name>A0A0E9VQH3_ANGAN</name>
<dbReference type="EMBL" id="GBXM01029074">
    <property type="protein sequence ID" value="JAH79503.1"/>
    <property type="molecule type" value="Transcribed_RNA"/>
</dbReference>
<evidence type="ECO:0000313" key="1">
    <source>
        <dbReference type="EMBL" id="JAH79503.1"/>
    </source>
</evidence>
<accession>A0A0E9VQH3</accession>
<sequence>MDSLSRFVAFPPNP</sequence>
<protein>
    <submittedName>
        <fullName evidence="1">Uncharacterized protein</fullName>
    </submittedName>
</protein>